<proteinExistence type="predicted"/>
<dbReference type="Proteomes" id="UP000240506">
    <property type="component" value="Unassembled WGS sequence"/>
</dbReference>
<feature type="domain" description="Helix-turn-helix" evidence="1">
    <location>
        <begin position="5"/>
        <end position="51"/>
    </location>
</feature>
<dbReference type="Pfam" id="PF12728">
    <property type="entry name" value="HTH_17"/>
    <property type="match status" value="1"/>
</dbReference>
<organism evidence="3 5">
    <name type="scientific">Shewanella morhuae</name>
    <dbReference type="NCBI Taxonomy" id="365591"/>
    <lineage>
        <taxon>Bacteria</taxon>
        <taxon>Pseudomonadati</taxon>
        <taxon>Pseudomonadota</taxon>
        <taxon>Gammaproteobacteria</taxon>
        <taxon>Alteromonadales</taxon>
        <taxon>Shewanellaceae</taxon>
        <taxon>Shewanella</taxon>
    </lineage>
</organism>
<evidence type="ECO:0000259" key="1">
    <source>
        <dbReference type="Pfam" id="PF12728"/>
    </source>
</evidence>
<dbReference type="InterPro" id="IPR041657">
    <property type="entry name" value="HTH_17"/>
</dbReference>
<accession>A0A1N6VMV5</accession>
<gene>
    <name evidence="2" type="ORF">C9I43_12675</name>
    <name evidence="3" type="ORF">NCTC10736_02379</name>
</gene>
<keyword evidence="4" id="KW-1185">Reference proteome</keyword>
<dbReference type="SUPFAM" id="SSF46955">
    <property type="entry name" value="Putative DNA-binding domain"/>
    <property type="match status" value="1"/>
</dbReference>
<reference evidence="3 5" key="3">
    <citation type="submission" date="2018-06" db="EMBL/GenBank/DDBJ databases">
        <authorList>
            <consortium name="Pathogen Informatics"/>
            <person name="Doyle S."/>
        </authorList>
    </citation>
    <scope>NUCLEOTIDE SEQUENCE [LARGE SCALE GENOMIC DNA]</scope>
    <source>
        <strain evidence="3 5">NCTC10736</strain>
    </source>
</reference>
<name>A0A1N6VMV5_9GAMM</name>
<dbReference type="EMBL" id="PYSG01000002">
    <property type="protein sequence ID" value="PTA51284.1"/>
    <property type="molecule type" value="Genomic_DNA"/>
</dbReference>
<dbReference type="EMBL" id="UGYV01000001">
    <property type="protein sequence ID" value="SUI81201.1"/>
    <property type="molecule type" value="Genomic_DNA"/>
</dbReference>
<protein>
    <submittedName>
        <fullName evidence="2">DNA-binding protein</fullName>
    </submittedName>
    <submittedName>
        <fullName evidence="3">Helix-turn-helix domain</fullName>
    </submittedName>
</protein>
<sequence>MNENLLTLDEVCKMLDKTPATIKRFARENLLSSVQEGNELKFNEAEVKRYLSFSQRLG</sequence>
<evidence type="ECO:0000313" key="2">
    <source>
        <dbReference type="EMBL" id="PTA51284.1"/>
    </source>
</evidence>
<accession>A0A380AHK9</accession>
<evidence type="ECO:0000313" key="5">
    <source>
        <dbReference type="Proteomes" id="UP000255061"/>
    </source>
</evidence>
<dbReference type="InterPro" id="IPR009061">
    <property type="entry name" value="DNA-bd_dom_put_sf"/>
</dbReference>
<dbReference type="RefSeq" id="WP_076497791.1">
    <property type="nucleotide sequence ID" value="NZ_BPFE01000003.1"/>
</dbReference>
<evidence type="ECO:0000313" key="3">
    <source>
        <dbReference type="EMBL" id="SUI81201.1"/>
    </source>
</evidence>
<dbReference type="AlphaFoldDB" id="A0A1N6VMV5"/>
<dbReference type="Proteomes" id="UP000255061">
    <property type="component" value="Unassembled WGS sequence"/>
</dbReference>
<keyword evidence="2" id="KW-0238">DNA-binding</keyword>
<reference evidence="2 4" key="2">
    <citation type="submission" date="2018-04" db="EMBL/GenBank/DDBJ databases">
        <title>Genomic sequence of a freshwater isolate of Shewanella morhuae.</title>
        <authorList>
            <person name="Castillo D.E."/>
            <person name="Gram L."/>
        </authorList>
    </citation>
    <scope>NUCLEOTIDE SEQUENCE [LARGE SCALE GENOMIC DNA]</scope>
    <source>
        <strain evidence="2 4">CW7</strain>
    </source>
</reference>
<dbReference type="OrthoDB" id="6267724at2"/>
<evidence type="ECO:0000313" key="4">
    <source>
        <dbReference type="Proteomes" id="UP000240506"/>
    </source>
</evidence>
<dbReference type="GO" id="GO:0003677">
    <property type="term" value="F:DNA binding"/>
    <property type="evidence" value="ECO:0007669"/>
    <property type="project" value="UniProtKB-KW"/>
</dbReference>
<reference evidence="2 4" key="1">
    <citation type="submission" date="2018-03" db="EMBL/GenBank/DDBJ databases">
        <authorList>
            <person name="Dailey F.E."/>
        </authorList>
    </citation>
    <scope>NUCLEOTIDE SEQUENCE [LARGE SCALE GENOMIC DNA]</scope>
    <source>
        <strain evidence="2 4">CW7</strain>
    </source>
</reference>